<keyword evidence="1" id="KW-0472">Membrane</keyword>
<feature type="transmembrane region" description="Helical" evidence="1">
    <location>
        <begin position="12"/>
        <end position="29"/>
    </location>
</feature>
<proteinExistence type="predicted"/>
<evidence type="ECO:0000256" key="1">
    <source>
        <dbReference type="SAM" id="Phobius"/>
    </source>
</evidence>
<gene>
    <name evidence="2" type="ORF">N47_E45120</name>
</gene>
<reference evidence="2" key="1">
    <citation type="journal article" date="2011" name="Environ. Microbiol.">
        <title>Genomic insights into the metabolic potential of the polycyclic aromatic hydrocarbon degrading sulfate-reducing Deltaproteobacterium N47.</title>
        <authorList>
            <person name="Bergmann F."/>
            <person name="Selesi D."/>
            <person name="Weinmaier T."/>
            <person name="Tischler P."/>
            <person name="Rattei T."/>
            <person name="Meckenstock R.U."/>
        </authorList>
    </citation>
    <scope>NUCLEOTIDE SEQUENCE</scope>
</reference>
<name>E1YLL7_9BACT</name>
<dbReference type="EMBL" id="FR695877">
    <property type="protein sequence ID" value="CBX31000.1"/>
    <property type="molecule type" value="Genomic_DNA"/>
</dbReference>
<accession>E1YLL7</accession>
<evidence type="ECO:0000313" key="2">
    <source>
        <dbReference type="EMBL" id="CBX31000.1"/>
    </source>
</evidence>
<keyword evidence="1" id="KW-1133">Transmembrane helix</keyword>
<dbReference type="AlphaFoldDB" id="E1YLL7"/>
<protein>
    <submittedName>
        <fullName evidence="2">Uncharacterized protein</fullName>
    </submittedName>
</protein>
<sequence>MNTGKSLKIRGCLLVIGIGLMGIGGSVVINRSPGTKIFSTPGLTLKISQY</sequence>
<keyword evidence="1" id="KW-0812">Transmembrane</keyword>
<organism evidence="2">
    <name type="scientific">uncultured Desulfobacterium sp</name>
    <dbReference type="NCBI Taxonomy" id="201089"/>
    <lineage>
        <taxon>Bacteria</taxon>
        <taxon>Pseudomonadati</taxon>
        <taxon>Thermodesulfobacteriota</taxon>
        <taxon>Desulfobacteria</taxon>
        <taxon>Desulfobacterales</taxon>
        <taxon>Desulfobacteriaceae</taxon>
        <taxon>Desulfobacterium</taxon>
        <taxon>environmental samples</taxon>
    </lineage>
</organism>